<reference evidence="2 3" key="1">
    <citation type="journal article" date="2018" name="MBio">
        <title>Comparative Genomics Reveals the Core Gene Toolbox for the Fungus-Insect Symbiosis.</title>
        <authorList>
            <person name="Wang Y."/>
            <person name="Stata M."/>
            <person name="Wang W."/>
            <person name="Stajich J.E."/>
            <person name="White M.M."/>
            <person name="Moncalvo J.M."/>
        </authorList>
    </citation>
    <scope>NUCLEOTIDE SEQUENCE [LARGE SCALE GENOMIC DNA]</scope>
    <source>
        <strain evidence="2 3">SWE-8-4</strain>
    </source>
</reference>
<keyword evidence="3" id="KW-1185">Reference proteome</keyword>
<name>A0A2T9Y6Z6_9FUNG</name>
<dbReference type="STRING" id="133385.A0A2T9Y6Z6"/>
<dbReference type="OrthoDB" id="3227343at2759"/>
<dbReference type="AlphaFoldDB" id="A0A2T9Y6Z6"/>
<evidence type="ECO:0000259" key="1">
    <source>
        <dbReference type="Pfam" id="PF24626"/>
    </source>
</evidence>
<gene>
    <name evidence="2" type="ORF">BB561_006025</name>
</gene>
<dbReference type="EMBL" id="MBFR01000413">
    <property type="protein sequence ID" value="PVU88103.1"/>
    <property type="molecule type" value="Genomic_DNA"/>
</dbReference>
<comment type="caution">
    <text evidence="2">The sequence shown here is derived from an EMBL/GenBank/DDBJ whole genome shotgun (WGS) entry which is preliminary data.</text>
</comment>
<dbReference type="Proteomes" id="UP000245383">
    <property type="component" value="Unassembled WGS sequence"/>
</dbReference>
<evidence type="ECO:0000313" key="2">
    <source>
        <dbReference type="EMBL" id="PVU88103.1"/>
    </source>
</evidence>
<accession>A0A2T9Y6Z6</accession>
<feature type="domain" description="Tf2-1-like SH3-like" evidence="1">
    <location>
        <begin position="64"/>
        <end position="122"/>
    </location>
</feature>
<proteinExistence type="predicted"/>
<protein>
    <recommendedName>
        <fullName evidence="1">Tf2-1-like SH3-like domain-containing protein</fullName>
    </recommendedName>
</protein>
<dbReference type="Pfam" id="PF24626">
    <property type="entry name" value="SH3_Tf2-1"/>
    <property type="match status" value="1"/>
</dbReference>
<organism evidence="2 3">
    <name type="scientific">Smittium simulii</name>
    <dbReference type="NCBI Taxonomy" id="133385"/>
    <lineage>
        <taxon>Eukaryota</taxon>
        <taxon>Fungi</taxon>
        <taxon>Fungi incertae sedis</taxon>
        <taxon>Zoopagomycota</taxon>
        <taxon>Kickxellomycotina</taxon>
        <taxon>Harpellomycetes</taxon>
        <taxon>Harpellales</taxon>
        <taxon>Legeriomycetaceae</taxon>
        <taxon>Smittium</taxon>
    </lineage>
</organism>
<dbReference type="InterPro" id="IPR056924">
    <property type="entry name" value="SH3_Tf2-1"/>
</dbReference>
<sequence length="130" mass="15116">MSRLKLSPAKLVYGREIRLPKDNITGKIPTETARTVELSNINAIRNLTEKEKTNNTYTSNLQPGDRVMVLNGVLRKGVMINKDCPRYDGPYEVTEKLTNNTYRVKLDYDTFKTYHASRLIRYFSRAEWNL</sequence>
<evidence type="ECO:0000313" key="3">
    <source>
        <dbReference type="Proteomes" id="UP000245383"/>
    </source>
</evidence>